<dbReference type="GO" id="GO:0000184">
    <property type="term" value="P:nuclear-transcribed mRNA catabolic process, nonsense-mediated decay"/>
    <property type="evidence" value="ECO:0007669"/>
    <property type="project" value="UniProtKB-KW"/>
</dbReference>
<keyword evidence="16" id="KW-1185">Reference proteome</keyword>
<dbReference type="InterPro" id="IPR018936">
    <property type="entry name" value="PI3/4_kinase_CS"/>
</dbReference>
<dbReference type="EC" id="2.7.11.1" evidence="2"/>
<dbReference type="InterPro" id="IPR011009">
    <property type="entry name" value="Kinase-like_dom_sf"/>
</dbReference>
<evidence type="ECO:0000256" key="1">
    <source>
        <dbReference type="ARBA" id="ARBA00011031"/>
    </source>
</evidence>
<dbReference type="PROSITE" id="PS51190">
    <property type="entry name" value="FATC"/>
    <property type="match status" value="1"/>
</dbReference>
<dbReference type="PROSITE" id="PS00916">
    <property type="entry name" value="PI3_4_KINASE_2"/>
    <property type="match status" value="1"/>
</dbReference>
<evidence type="ECO:0000256" key="6">
    <source>
        <dbReference type="ARBA" id="ARBA00022777"/>
    </source>
</evidence>
<sequence>MSEIHAFTLSAEAVKFDSKIIAVTCTTSECVDLRHQKGESNFHAEAFRGENNRTLHGGEVKFGGERKGRVRSNLVTNLLLFRRFPTRSVPIRSDGLPTLQPEKRGAACMMEGSLHQLQQQLTASLSAAYPQIVGAATVRSDDSVFHISQDEKASVNGTDESARIAAIESLRRTIVYPPNALFLPHCAHFLLQGFSQLLSDKSYGVRQAAAVAYASLSAILASTTLPPSGLHNHVLSGGLVDRFLCWALSLFQEISVRNGSTVLALDSLREFLSIGDAISIERYIPSILKACKELLEDEGTDLSLFNQLLSILTLISLKFAHCFQPHFIDIIDLLLGWAFMSDLSDSGRSMIIGCFLQFQRHWVSNLQFSLGLLSKFLGDAEVLVHDVNLKTTEQLGRLLPLFSCFSTILQATASGMLEMNLVVNISEPLENMIPQLLRCILLFGRKFGWSKWMEGSWRCIILLAEILHEKFSPFYPMVTDILFQSLMEIPSYQVYGLLKTNLQLLSLQKLGLLPSSVQILLHFNTPLSQLRLHPNHLVVASSAATYLCFLQHGCDDVVSQAVTSLLEELELFRSMLAELLQRAVESTHTQVDNGTFVKGKSNLVCGRQFSDIDLLSLVEFDFKVLLCSLSVDAGGGFAITDAKRYEMSARITSFILDKFLPFEFPVKVFHHIQAYVVKAFYKFSEVEFLAKFRDTTNSVETASVKMGVEDQSTFEASNKQHFLIAEYLSKFTGSMLTSLNDSSPLTVKIETLAWVCTFVQMVIRTKDDEQLRRPFGKPFRDATFSPHFLFCIVDAAFDRELKVRFHAGSVLEVLLHAGVIPPQFFCFVSAAVINKLSDPEMIIRKASARLFCNAVIVTIFMHGFTCVDYFCEHTPTSEASMYNLNWKQEFAFKLMPQKFQSLKVLSILSYISHGWKIPPSSWVRRLVFRCPGQRDGILNQQEMIADLVSEICEDAKEDEFFLQKICPVNNLAAIWWSIHEAARYCINLRLRTNLGGPTQTFATLERMLLDIPNVLKMDFEQDETPYLVSSNFHLLPMRLLLDFVEALKKYSYNAYEGSAFLTSVSQQSSLFFRANKKVCEEWFSRISDPMLNACLALNCHDATYFYCSSRLQDLKDQVTSTLKDQRHGFPENYQNIREKFAGDILKVLQHASLALCKCHEPEALIGLQKWAGRMFSAFSVDDNPFSPSVAGSEMCFSWMTGLVYQAQGQYEKAAAHFSDLLQSEEALTAMGSDGIQFLVSRVIESYASLSDWKSLEAWLSELHGLRSMHAGKPYAGALTAAGNEMNVIHALACFDEGDVQAAWSYLELTPKSSCKLTLDPHVAFERSEQMLLRSMLQRQVGADNVLENLNKAKLMLDEALSSIPLDGLSEAAAFAAQIHCIHALEECTGSNGQLSPIVGSLSRALHSPISRIQDSALWIKIFRAYRTIMPNSYVTMLLGQRLLSLARKQCNFRLADRLKKYLGERSFPEHEHADFLANNLQYEIILLKHAEGKHEEAFLDLWSFVRSDILPGTMSISTKISNIKAKACLKLSSWMNLESSNTNMRNVVYNVCENCIIHRADGISISSRGFFSTNNDNQTSDAMWTAVTEEIIGAAIKQSCYLCPEMGKAWLSYAAWCFTRATNSLSVHGSLLQSCSLGSVIDEGASPVKFQLTKDEKSKLKDIFISICQRIKHTKVQEDEESGDFDSFSYTECQSFLDSLVREAVHLIEEASGTPALESFEGECPAILFSQLQGLLIGKIPCLEKTDTSTYIEDLIDIWSLLRKRRVSLFGHAAHGYFQFLLHPSFSLMESNSTDIYPKKLKEKLKSYTLRAMLYILVILLNYGVELEETLKQGFATVSPLPWQEIIPQLFARVSSHPKQAVRKQVEGLLLMLTKLSPWSIVYPLLVDMNSYEGQFSEELQNIHNCLGKLYPKLIQDVRLVINELGTVTVLWEEQWLSTLQDLHTDVVRRINTLKEESARIAENSTLSNTEKDKINAVKYAVMMSPIVVALERRLAATSREPGTVHEVWFQKEYGKQLKSAILAFKTPPASASALGDVWRSFHSITASLAVNQRKSFIHLSEVSPRLALFSSSDVPMPGLERQTSLLAGYESYADNVKGIVTVSSFSEEVEILSTKTRPKKLILLGSDGLRYTYLLKGREDLRLDARIMQLLQVINCFLSSSDDGLSHSLGIRYYSVTPISGQAGLIQWVDNVTSIYSIYKSWQNRYQLAQSFTTTSIHIKNPAPPIPRPIDMFYGKIIPALKEMGIRRVISRRDWPHEVKRKVLLDLMKETPRNLLWQELWCASEGMKAFHLKTKRFSGSVAAMSIVGHVIGLGDRHLDNVLMDFNSGEVVHIDYNVCFDKGKRLKIPEIVPFRLTQTIEAALGLTGTEGLFRANCETVLNMLRKNKDIVVMLLEVFVWDPLVEWTREDKHDEAEIGGEEKKGMELAVSLSLFASRFQENRVPLQEHHDLLLSTLPAAESSLKRFLDVLTQFEFVSAIFCHVDKERSSLLQHERTLKSIAAEATSVSDKSRAYFEGQALEFAQAKTIAAEKAQEAAAWIEDHGRVINILRSGSFPGSHSCIEFRGMEKDLSLISAVLVSGVPLTVVPEPTQAQCSDLDRELSQIIIELDNKLSSAAEALNEYSFTLQRVLPLNYITTSPVHCWAQVLQLSVNNTSSEVLSLARRQVGDITMKSKGGGLDSVHMRHRDLMSSIETYAIEIETANKEYFDLMNSIGTDSEAKYKVRFLSAFTQLVQCADYAGREDDLPLVSSWQHNCDVSRNLTVLEDHDEKRGRVLCVIYTAMNELYEDVKKNLGFISFISNRRISLEANEYLQNDYDNYHGLLEKQIEKCVLLEGIVDEIRKSFDIDIGRFNTDRYKITSRWNWPSVFEEILWSIRSLIENVTGCALPEIIRSVVSFNSEVMETFGSLSQLRSSIDAALEKLAEVELERESLLELEKNYFMKVGLITEEQLSLEEAAVKGRDHLSWEEAEELVTQGEACRARLDQLHQSWNHRDVQITFLERIEDNIRDSLSSAEGYFSSLISIEQDVNLHPRSKALLAALVDPFTELESIDHTLPLYTSDSYLNDSSHSLSDLLTSSLPLSHSIWKFSYIPKKQSFFIWKVSVVDSILDSCLHNISSSVDCNFSFEQLCNVLKKKVEVLLHEHLGLYLKERVAAALLAQLNKETDNIHQIIEVMNGFISKEAKIDYESVTKVRIMLEEYCNAHETGRAARTALGTMKRSVSDLTEAFHKTTLEILLIEWLHEQSLPQLLKEHVFSQEAFGYNKLASSALSTGRKKLLEKMHFSISYISRSLECLQSLEKTSISMEGQLERAMGWACSGLNNVGANGSSTKDFGIPSEFHAHLMRRRKLIWSVHDQASNIIKACTSVIEFEASRDGLGGLQVDKFSGWTAADSQTWQQAYLTAFTRLDNAYQSFAYAEQEWKLSQKKNEAAAKGLLSVTEDLCIASIKANSASGDLQDNLTTLCRCVHEASLALSSFSGVAKRNTSLTSECGSMLEEVLVITKGLDDVYVLAKEASAAHAALVTDLSKVSMILLPLEASLTSDIAATTEAMSKEKESNAEVSLVHGQALYQSYYFKLQETCQSLASLVPAIIFYVKQLYSMLTKLTRAASMHAGNLHKALERLGVSQVVRSQELPLSKPEVSDGIYETGKIFFGSDDNTLNEITFPSHDEGWISPLLDSYASSQGFVIDFNGEENSNNLDFGWPDFSFGEKNNLGEDSMSDEKSKSGILNNQADASCSTLFVSLDPSETIESVVVSDCNPSSIEKCTSGDAKSSDSSNGKCLLYPFKASEGNNEDPTLSSPSHRIQRVKNAYAMSVMRQVEMKIEGLVTEDGRVLQTPQQVDRLIMEAKSIDNLCNMYEGGGNSESHGLLILHSTLSQKASCDCSQYMEIT</sequence>
<feature type="repeat" description="HEAT" evidence="11">
    <location>
        <begin position="190"/>
        <end position="228"/>
    </location>
</feature>
<evidence type="ECO:0000259" key="13">
    <source>
        <dbReference type="PROSITE" id="PS50290"/>
    </source>
</evidence>
<dbReference type="SMART" id="SM01345">
    <property type="entry name" value="Rapamycin_bind"/>
    <property type="match status" value="1"/>
</dbReference>
<comment type="catalytic activity">
    <reaction evidence="9">
        <text>L-threonyl-[protein] + ATP = O-phospho-L-threonyl-[protein] + ADP + H(+)</text>
        <dbReference type="Rhea" id="RHEA:46608"/>
        <dbReference type="Rhea" id="RHEA-COMP:11060"/>
        <dbReference type="Rhea" id="RHEA-COMP:11605"/>
        <dbReference type="ChEBI" id="CHEBI:15378"/>
        <dbReference type="ChEBI" id="CHEBI:30013"/>
        <dbReference type="ChEBI" id="CHEBI:30616"/>
        <dbReference type="ChEBI" id="CHEBI:61977"/>
        <dbReference type="ChEBI" id="CHEBI:456216"/>
        <dbReference type="EC" id="2.7.11.1"/>
    </reaction>
</comment>
<dbReference type="InterPro" id="IPR000403">
    <property type="entry name" value="PI3/4_kinase_cat_dom"/>
</dbReference>
<gene>
    <name evidence="15" type="primary">TOR</name>
    <name evidence="15" type="ORF">AXF42_Ash014118</name>
</gene>
<feature type="domain" description="PI3K/PI4K catalytic" evidence="13">
    <location>
        <begin position="2106"/>
        <end position="2446"/>
    </location>
</feature>
<evidence type="ECO:0000313" key="15">
    <source>
        <dbReference type="EMBL" id="PKA52181.1"/>
    </source>
</evidence>
<dbReference type="InterPro" id="IPR031559">
    <property type="entry name" value="SMG1"/>
</dbReference>
<dbReference type="PROSITE" id="PS50077">
    <property type="entry name" value="HEAT_REPEAT"/>
    <property type="match status" value="1"/>
</dbReference>
<dbReference type="Pfam" id="PF00454">
    <property type="entry name" value="PI3_PI4_kinase"/>
    <property type="match status" value="1"/>
</dbReference>
<evidence type="ECO:0000259" key="14">
    <source>
        <dbReference type="PROSITE" id="PS51190"/>
    </source>
</evidence>
<keyword evidence="3" id="KW-0723">Serine/threonine-protein kinase</keyword>
<evidence type="ECO:0000256" key="3">
    <source>
        <dbReference type="ARBA" id="ARBA00022527"/>
    </source>
</evidence>
<dbReference type="EMBL" id="KZ452009">
    <property type="protein sequence ID" value="PKA52181.1"/>
    <property type="molecule type" value="Genomic_DNA"/>
</dbReference>
<name>A0A2I0A9H7_9ASPA</name>
<dbReference type="InterPro" id="IPR039414">
    <property type="entry name" value="SMG1_PIKKc"/>
</dbReference>
<dbReference type="PANTHER" id="PTHR11139:SF71">
    <property type="entry name" value="SERINE_THREONINE-PROTEIN KINASE SMG1"/>
    <property type="match status" value="1"/>
</dbReference>
<keyword evidence="4" id="KW-0808">Transferase</keyword>
<dbReference type="OrthoDB" id="10065496at2759"/>
<proteinExistence type="inferred from homology"/>
<comment type="similarity">
    <text evidence="1">Belongs to the PI3/PI4-kinase family.</text>
</comment>
<evidence type="ECO:0000256" key="5">
    <source>
        <dbReference type="ARBA" id="ARBA00022741"/>
    </source>
</evidence>
<feature type="coiled-coil region" evidence="12">
    <location>
        <begin position="2909"/>
        <end position="2936"/>
    </location>
</feature>
<dbReference type="PROSITE" id="PS50290">
    <property type="entry name" value="PI3_4_KINASE_3"/>
    <property type="match status" value="1"/>
</dbReference>
<dbReference type="STRING" id="1088818.A0A2I0A9H7"/>
<evidence type="ECO:0000256" key="11">
    <source>
        <dbReference type="PROSITE-ProRule" id="PRU00103"/>
    </source>
</evidence>
<evidence type="ECO:0000256" key="4">
    <source>
        <dbReference type="ARBA" id="ARBA00022679"/>
    </source>
</evidence>
<protein>
    <recommendedName>
        <fullName evidence="2">non-specific serine/threonine protein kinase</fullName>
        <ecNumber evidence="2">2.7.11.1</ecNumber>
    </recommendedName>
</protein>
<evidence type="ECO:0000256" key="9">
    <source>
        <dbReference type="ARBA" id="ARBA00047899"/>
    </source>
</evidence>
<dbReference type="Gene3D" id="1.10.1070.11">
    <property type="entry name" value="Phosphatidylinositol 3-/4-kinase, catalytic domain"/>
    <property type="match status" value="1"/>
</dbReference>
<dbReference type="SUPFAM" id="SSF56112">
    <property type="entry name" value="Protein kinase-like (PK-like)"/>
    <property type="match status" value="1"/>
</dbReference>
<evidence type="ECO:0000256" key="10">
    <source>
        <dbReference type="ARBA" id="ARBA00048679"/>
    </source>
</evidence>
<dbReference type="Gene3D" id="3.30.1010.10">
    <property type="entry name" value="Phosphatidylinositol 3-kinase Catalytic Subunit, Chain A, domain 4"/>
    <property type="match status" value="1"/>
</dbReference>
<dbReference type="SMART" id="SM00146">
    <property type="entry name" value="PI3Kc"/>
    <property type="match status" value="1"/>
</dbReference>
<evidence type="ECO:0000256" key="2">
    <source>
        <dbReference type="ARBA" id="ARBA00012513"/>
    </source>
</evidence>
<evidence type="ECO:0000256" key="12">
    <source>
        <dbReference type="SAM" id="Coils"/>
    </source>
</evidence>
<dbReference type="FunFam" id="1.10.1070.11:FF:000023">
    <property type="entry name" value="serine/threonine-protein kinase SMG1 isoform X1"/>
    <property type="match status" value="1"/>
</dbReference>
<dbReference type="Pfam" id="PF02260">
    <property type="entry name" value="FATC"/>
    <property type="match status" value="1"/>
</dbReference>
<keyword evidence="5" id="KW-0547">Nucleotide-binding</keyword>
<dbReference type="GO" id="GO:0005524">
    <property type="term" value="F:ATP binding"/>
    <property type="evidence" value="ECO:0007669"/>
    <property type="project" value="UniProtKB-KW"/>
</dbReference>
<evidence type="ECO:0000313" key="16">
    <source>
        <dbReference type="Proteomes" id="UP000236161"/>
    </source>
</evidence>
<organism evidence="15 16">
    <name type="scientific">Apostasia shenzhenica</name>
    <dbReference type="NCBI Taxonomy" id="1088818"/>
    <lineage>
        <taxon>Eukaryota</taxon>
        <taxon>Viridiplantae</taxon>
        <taxon>Streptophyta</taxon>
        <taxon>Embryophyta</taxon>
        <taxon>Tracheophyta</taxon>
        <taxon>Spermatophyta</taxon>
        <taxon>Magnoliopsida</taxon>
        <taxon>Liliopsida</taxon>
        <taxon>Asparagales</taxon>
        <taxon>Orchidaceae</taxon>
        <taxon>Apostasioideae</taxon>
        <taxon>Apostasia</taxon>
    </lineage>
</organism>
<keyword evidence="12" id="KW-0175">Coiled coil</keyword>
<dbReference type="InterPro" id="IPR003152">
    <property type="entry name" value="FATC_dom"/>
</dbReference>
<dbReference type="GO" id="GO:0005634">
    <property type="term" value="C:nucleus"/>
    <property type="evidence" value="ECO:0007669"/>
    <property type="project" value="TreeGrafter"/>
</dbReference>
<dbReference type="SUPFAM" id="SSF48371">
    <property type="entry name" value="ARM repeat"/>
    <property type="match status" value="1"/>
</dbReference>
<dbReference type="Pfam" id="PF15785">
    <property type="entry name" value="SMG1"/>
    <property type="match status" value="1"/>
</dbReference>
<dbReference type="InterPro" id="IPR050517">
    <property type="entry name" value="DDR_Repair_Kinase"/>
</dbReference>
<comment type="catalytic activity">
    <reaction evidence="10">
        <text>L-seryl-[protein] + ATP = O-phospho-L-seryl-[protein] + ADP + H(+)</text>
        <dbReference type="Rhea" id="RHEA:17989"/>
        <dbReference type="Rhea" id="RHEA-COMP:9863"/>
        <dbReference type="Rhea" id="RHEA-COMP:11604"/>
        <dbReference type="ChEBI" id="CHEBI:15378"/>
        <dbReference type="ChEBI" id="CHEBI:29999"/>
        <dbReference type="ChEBI" id="CHEBI:30616"/>
        <dbReference type="ChEBI" id="CHEBI:83421"/>
        <dbReference type="ChEBI" id="CHEBI:456216"/>
        <dbReference type="EC" id="2.7.11.1"/>
    </reaction>
</comment>
<keyword evidence="8" id="KW-0866">Nonsense-mediated mRNA decay</keyword>
<dbReference type="FunFam" id="3.30.1010.10:FF:000029">
    <property type="entry name" value="Serine/threonine-protein kinase SMG1"/>
    <property type="match status" value="1"/>
</dbReference>
<dbReference type="InterPro" id="IPR021133">
    <property type="entry name" value="HEAT_type_2"/>
</dbReference>
<dbReference type="GO" id="GO:0004674">
    <property type="term" value="F:protein serine/threonine kinase activity"/>
    <property type="evidence" value="ECO:0007669"/>
    <property type="project" value="UniProtKB-KW"/>
</dbReference>
<dbReference type="CDD" id="cd05170">
    <property type="entry name" value="PIKKc_SMG1"/>
    <property type="match status" value="1"/>
</dbReference>
<reference evidence="15 16" key="1">
    <citation type="journal article" date="2017" name="Nature">
        <title>The Apostasia genome and the evolution of orchids.</title>
        <authorList>
            <person name="Zhang G.Q."/>
            <person name="Liu K.W."/>
            <person name="Li Z."/>
            <person name="Lohaus R."/>
            <person name="Hsiao Y.Y."/>
            <person name="Niu S.C."/>
            <person name="Wang J.Y."/>
            <person name="Lin Y.C."/>
            <person name="Xu Q."/>
            <person name="Chen L.J."/>
            <person name="Yoshida K."/>
            <person name="Fujiwara S."/>
            <person name="Wang Z.W."/>
            <person name="Zhang Y.Q."/>
            <person name="Mitsuda N."/>
            <person name="Wang M."/>
            <person name="Liu G.H."/>
            <person name="Pecoraro L."/>
            <person name="Huang H.X."/>
            <person name="Xiao X.J."/>
            <person name="Lin M."/>
            <person name="Wu X.Y."/>
            <person name="Wu W.L."/>
            <person name="Chen Y.Y."/>
            <person name="Chang S.B."/>
            <person name="Sakamoto S."/>
            <person name="Ohme-Takagi M."/>
            <person name="Yagi M."/>
            <person name="Zeng S.J."/>
            <person name="Shen C.Y."/>
            <person name="Yeh C.M."/>
            <person name="Luo Y.B."/>
            <person name="Tsai W.C."/>
            <person name="Van de Peer Y."/>
            <person name="Liu Z.J."/>
        </authorList>
    </citation>
    <scope>NUCLEOTIDE SEQUENCE [LARGE SCALE GENOMIC DNA]</scope>
    <source>
        <strain evidence="16">cv. Shenzhen</strain>
        <tissue evidence="15">Stem</tissue>
    </source>
</reference>
<dbReference type="InterPro" id="IPR016024">
    <property type="entry name" value="ARM-type_fold"/>
</dbReference>
<evidence type="ECO:0000256" key="7">
    <source>
        <dbReference type="ARBA" id="ARBA00022840"/>
    </source>
</evidence>
<dbReference type="InterPro" id="IPR036940">
    <property type="entry name" value="PI3/4_kinase_cat_sf"/>
</dbReference>
<keyword evidence="6 15" id="KW-0418">Kinase</keyword>
<keyword evidence="7" id="KW-0067">ATP-binding</keyword>
<dbReference type="PANTHER" id="PTHR11139">
    <property type="entry name" value="ATAXIA TELANGIECTASIA MUTATED ATM -RELATED"/>
    <property type="match status" value="1"/>
</dbReference>
<feature type="domain" description="FATC" evidence="14">
    <location>
        <begin position="3834"/>
        <end position="3892"/>
    </location>
</feature>
<dbReference type="Proteomes" id="UP000236161">
    <property type="component" value="Unassembled WGS sequence"/>
</dbReference>
<evidence type="ECO:0000256" key="8">
    <source>
        <dbReference type="ARBA" id="ARBA00023161"/>
    </source>
</evidence>
<accession>A0A2I0A9H7</accession>